<evidence type="ECO:0000313" key="5">
    <source>
        <dbReference type="Proteomes" id="UP000199288"/>
    </source>
</evidence>
<gene>
    <name evidence="4" type="ORF">SAMN02910418_00817</name>
</gene>
<keyword evidence="4" id="KW-0031">Aminopeptidase</keyword>
<dbReference type="GO" id="GO:0004252">
    <property type="term" value="F:serine-type endopeptidase activity"/>
    <property type="evidence" value="ECO:0007669"/>
    <property type="project" value="TreeGrafter"/>
</dbReference>
<protein>
    <submittedName>
        <fullName evidence="4">Dipeptidyl aminopeptidase/acylaminoacyl peptidase</fullName>
    </submittedName>
</protein>
<dbReference type="InterPro" id="IPR029058">
    <property type="entry name" value="AB_hydrolase_fold"/>
</dbReference>
<dbReference type="InterPro" id="IPR001375">
    <property type="entry name" value="Peptidase_S9_cat"/>
</dbReference>
<evidence type="ECO:0000313" key="4">
    <source>
        <dbReference type="EMBL" id="SEA04985.1"/>
    </source>
</evidence>
<accession>A0A1H3XZT6</accession>
<keyword evidence="1" id="KW-0378">Hydrolase</keyword>
<dbReference type="Pfam" id="PF07676">
    <property type="entry name" value="PD40"/>
    <property type="match status" value="1"/>
</dbReference>
<evidence type="ECO:0000259" key="3">
    <source>
        <dbReference type="Pfam" id="PF00326"/>
    </source>
</evidence>
<dbReference type="OrthoDB" id="262125at2"/>
<dbReference type="Pfam" id="PF00326">
    <property type="entry name" value="Peptidase_S9"/>
    <property type="match status" value="1"/>
</dbReference>
<name>A0A1H3XZT6_9ACTO</name>
<evidence type="ECO:0000256" key="1">
    <source>
        <dbReference type="ARBA" id="ARBA00022801"/>
    </source>
</evidence>
<dbReference type="Proteomes" id="UP000199288">
    <property type="component" value="Unassembled WGS sequence"/>
</dbReference>
<dbReference type="InterPro" id="IPR011659">
    <property type="entry name" value="WD40"/>
</dbReference>
<dbReference type="SUPFAM" id="SSF82171">
    <property type="entry name" value="DPP6 N-terminal domain-like"/>
    <property type="match status" value="1"/>
</dbReference>
<feature type="domain" description="Peptidase S9 prolyl oligopeptidase catalytic" evidence="3">
    <location>
        <begin position="481"/>
        <end position="685"/>
    </location>
</feature>
<evidence type="ECO:0000256" key="2">
    <source>
        <dbReference type="ARBA" id="ARBA00022825"/>
    </source>
</evidence>
<dbReference type="RefSeq" id="WP_092562511.1">
    <property type="nucleotide sequence ID" value="NZ_FNQV01000004.1"/>
</dbReference>
<proteinExistence type="predicted"/>
<dbReference type="InterPro" id="IPR011042">
    <property type="entry name" value="6-blade_b-propeller_TolB-like"/>
</dbReference>
<dbReference type="PANTHER" id="PTHR42776">
    <property type="entry name" value="SERINE PEPTIDASE S9 FAMILY MEMBER"/>
    <property type="match status" value="1"/>
</dbReference>
<keyword evidence="2" id="KW-0720">Serine protease</keyword>
<dbReference type="Gene3D" id="2.120.10.30">
    <property type="entry name" value="TolB, C-terminal domain"/>
    <property type="match status" value="1"/>
</dbReference>
<dbReference type="GO" id="GO:0006508">
    <property type="term" value="P:proteolysis"/>
    <property type="evidence" value="ECO:0007669"/>
    <property type="project" value="InterPro"/>
</dbReference>
<organism evidence="4 5">
    <name type="scientific">Bowdeniella nasicola</name>
    <dbReference type="NCBI Taxonomy" id="208480"/>
    <lineage>
        <taxon>Bacteria</taxon>
        <taxon>Bacillati</taxon>
        <taxon>Actinomycetota</taxon>
        <taxon>Actinomycetes</taxon>
        <taxon>Actinomycetales</taxon>
        <taxon>Actinomycetaceae</taxon>
        <taxon>Bowdeniella</taxon>
    </lineage>
</organism>
<dbReference type="EMBL" id="FNQV01000004">
    <property type="protein sequence ID" value="SEA04985.1"/>
    <property type="molecule type" value="Genomic_DNA"/>
</dbReference>
<dbReference type="Gene3D" id="3.40.50.1820">
    <property type="entry name" value="alpha/beta hydrolase"/>
    <property type="match status" value="1"/>
</dbReference>
<dbReference type="PANTHER" id="PTHR42776:SF27">
    <property type="entry name" value="DIPEPTIDYL PEPTIDASE FAMILY MEMBER 6"/>
    <property type="match status" value="1"/>
</dbReference>
<sequence>MQPTDLTLIRHAGMPSLAPDGSRVVVAVSHPDFATDANVSLLREFAVADAPEPAAAGAGRLLTRGPSDTSPAFSPDGAMLAFLRTAPAALGETDMGQAPQLHVVDARGGEAVAMTDLPLGVTAFRWLPDCEGIICEAPVPVEGRYRPDIEPGAEPPRTLPGFQGRADGHGYVFDRPHHLFYVPVTQVHSDPSYEPVGRAKANGDAERFDVKLPPVTRLTRGEVGFSLTAVTASHALAIAGLHEGHDADVRTDLFAIRIKTKGEDPDQPIALTTSGGPEIFAVSGACPVGEGLYLAASSLGETGLDFVGRSDALYRIDDLVAALAGDPLDLGHAQRLTDPDSQRLIGPFLAAGPTDLICGLERRGSTLAIRIAPDGELTELTAEGSVVTGWDANDAGKIVVTYGDHTSPSEVGVIAAGIERLSDLARPLRAAQLITPQERTYDSADGYPVHGWVLLPDKTIGAPVILMIHGGPHAAYGPAVFDEAQVLAAAGYAVVMCNPRGSSGYGTEHARAIRHALGTLDADDVLAFLDGALAEFSDLGDARLGIMGGSYGGYLTAWIIAHHHRFAGAIVERGYLDPATFAGPSDIGWFFSEQYVGTDPAQVAAQSPMAVVDQVETATLVMHSEQDLRCPIEQALRYYTALKACGVDATCVIFPGENHELSRSGRPWHRLDRFEEILAFWERQLPRHIAP</sequence>
<keyword evidence="4" id="KW-0645">Protease</keyword>
<dbReference type="AlphaFoldDB" id="A0A1H3XZT6"/>
<reference evidence="5" key="1">
    <citation type="submission" date="2016-10" db="EMBL/GenBank/DDBJ databases">
        <authorList>
            <person name="Varghese N."/>
            <person name="Submissions S."/>
        </authorList>
    </citation>
    <scope>NUCLEOTIDE SEQUENCE [LARGE SCALE GENOMIC DNA]</scope>
    <source>
        <strain evidence="5">KPR-1</strain>
    </source>
</reference>
<keyword evidence="5" id="KW-1185">Reference proteome</keyword>
<dbReference type="SUPFAM" id="SSF53474">
    <property type="entry name" value="alpha/beta-Hydrolases"/>
    <property type="match status" value="1"/>
</dbReference>
<dbReference type="GO" id="GO:0004177">
    <property type="term" value="F:aminopeptidase activity"/>
    <property type="evidence" value="ECO:0007669"/>
    <property type="project" value="UniProtKB-KW"/>
</dbReference>